<evidence type="ECO:0000313" key="1">
    <source>
        <dbReference type="EMBL" id="KIM47621.1"/>
    </source>
</evidence>
<dbReference type="EMBL" id="KN831769">
    <property type="protein sequence ID" value="KIM47621.1"/>
    <property type="molecule type" value="Genomic_DNA"/>
</dbReference>
<dbReference type="AlphaFoldDB" id="A0A0C3CUW2"/>
<reference evidence="2" key="2">
    <citation type="submission" date="2015-01" db="EMBL/GenBank/DDBJ databases">
        <title>Evolutionary Origins and Diversification of the Mycorrhizal Mutualists.</title>
        <authorList>
            <consortium name="DOE Joint Genome Institute"/>
            <consortium name="Mycorrhizal Genomics Consortium"/>
            <person name="Kohler A."/>
            <person name="Kuo A."/>
            <person name="Nagy L.G."/>
            <person name="Floudas D."/>
            <person name="Copeland A."/>
            <person name="Barry K.W."/>
            <person name="Cichocki N."/>
            <person name="Veneault-Fourrey C."/>
            <person name="LaButti K."/>
            <person name="Lindquist E.A."/>
            <person name="Lipzen A."/>
            <person name="Lundell T."/>
            <person name="Morin E."/>
            <person name="Murat C."/>
            <person name="Riley R."/>
            <person name="Ohm R."/>
            <person name="Sun H."/>
            <person name="Tunlid A."/>
            <person name="Henrissat B."/>
            <person name="Grigoriev I.V."/>
            <person name="Hibbett D.S."/>
            <person name="Martin F."/>
        </authorList>
    </citation>
    <scope>NUCLEOTIDE SEQUENCE [LARGE SCALE GENOMIC DNA]</scope>
    <source>
        <strain evidence="2">h7</strain>
    </source>
</reference>
<keyword evidence="2" id="KW-1185">Reference proteome</keyword>
<protein>
    <recommendedName>
        <fullName evidence="3">Protein kinase domain-containing protein</fullName>
    </recommendedName>
</protein>
<evidence type="ECO:0000313" key="2">
    <source>
        <dbReference type="Proteomes" id="UP000053424"/>
    </source>
</evidence>
<dbReference type="InterPro" id="IPR011009">
    <property type="entry name" value="Kinase-like_dom_sf"/>
</dbReference>
<name>A0A0C3CUW2_HEBCY</name>
<dbReference type="SUPFAM" id="SSF56112">
    <property type="entry name" value="Protein kinase-like (PK-like)"/>
    <property type="match status" value="1"/>
</dbReference>
<accession>A0A0C3CUW2</accession>
<evidence type="ECO:0008006" key="3">
    <source>
        <dbReference type="Google" id="ProtNLM"/>
    </source>
</evidence>
<gene>
    <name evidence="1" type="ORF">M413DRAFT_205213</name>
</gene>
<dbReference type="Proteomes" id="UP000053424">
    <property type="component" value="Unassembled WGS sequence"/>
</dbReference>
<dbReference type="OrthoDB" id="3182995at2759"/>
<proteinExistence type="predicted"/>
<reference evidence="1 2" key="1">
    <citation type="submission" date="2014-04" db="EMBL/GenBank/DDBJ databases">
        <authorList>
            <consortium name="DOE Joint Genome Institute"/>
            <person name="Kuo A."/>
            <person name="Gay G."/>
            <person name="Dore J."/>
            <person name="Kohler A."/>
            <person name="Nagy L.G."/>
            <person name="Floudas D."/>
            <person name="Copeland A."/>
            <person name="Barry K.W."/>
            <person name="Cichocki N."/>
            <person name="Veneault-Fourrey C."/>
            <person name="LaButti K."/>
            <person name="Lindquist E.A."/>
            <person name="Lipzen A."/>
            <person name="Lundell T."/>
            <person name="Morin E."/>
            <person name="Murat C."/>
            <person name="Sun H."/>
            <person name="Tunlid A."/>
            <person name="Henrissat B."/>
            <person name="Grigoriev I.V."/>
            <person name="Hibbett D.S."/>
            <person name="Martin F."/>
            <person name="Nordberg H.P."/>
            <person name="Cantor M.N."/>
            <person name="Hua S.X."/>
        </authorList>
    </citation>
    <scope>NUCLEOTIDE SEQUENCE [LARGE SCALE GENOMIC DNA]</scope>
    <source>
        <strain evidence="2">h7</strain>
    </source>
</reference>
<dbReference type="STRING" id="686832.A0A0C3CUW2"/>
<organism evidence="1 2">
    <name type="scientific">Hebeloma cylindrosporum</name>
    <dbReference type="NCBI Taxonomy" id="76867"/>
    <lineage>
        <taxon>Eukaryota</taxon>
        <taxon>Fungi</taxon>
        <taxon>Dikarya</taxon>
        <taxon>Basidiomycota</taxon>
        <taxon>Agaricomycotina</taxon>
        <taxon>Agaricomycetes</taxon>
        <taxon>Agaricomycetidae</taxon>
        <taxon>Agaricales</taxon>
        <taxon>Agaricineae</taxon>
        <taxon>Hymenogastraceae</taxon>
        <taxon>Hebeloma</taxon>
    </lineage>
</organism>
<sequence>MRPSSGDDKKTKYDVAVKLAYDTAGIRLLRHEYEIYSKDLRALQGSVIPICYGLFTGMVNCAHTACLVLEYCANGHPNPAVAGEEFYRKLMLGICKIHQAGIVHNALHSYFHVMQHGEEPRIIDFSRARRHNCRGAYPADRYGDFQGSAEIPWCMELAKMEGVYGMKSGDPPDQHEWASLVPTLSQITQRLSNIAFYG</sequence>
<dbReference type="HOGENOM" id="CLU_1378274_0_0_1"/>